<reference evidence="8 9" key="1">
    <citation type="submission" date="2017-09" db="EMBL/GenBank/DDBJ databases">
        <title>Depth-based differentiation of microbial function through sediment-hosted aquifers and enrichment of novel symbionts in the deep terrestrial subsurface.</title>
        <authorList>
            <person name="Probst A.J."/>
            <person name="Ladd B."/>
            <person name="Jarett J.K."/>
            <person name="Geller-Mcgrath D.E."/>
            <person name="Sieber C.M."/>
            <person name="Emerson J.B."/>
            <person name="Anantharaman K."/>
            <person name="Thomas B.C."/>
            <person name="Malmstrom R."/>
            <person name="Stieglmeier M."/>
            <person name="Klingl A."/>
            <person name="Woyke T."/>
            <person name="Ryan C.M."/>
            <person name="Banfield J.F."/>
        </authorList>
    </citation>
    <scope>NUCLEOTIDE SEQUENCE [LARGE SCALE GENOMIC DNA]</scope>
    <source>
        <strain evidence="8">CG10_big_fil_rev_8_21_14_0_10_51_16</strain>
    </source>
</reference>
<dbReference type="Gene3D" id="3.30.920.30">
    <property type="entry name" value="Hypothetical protein"/>
    <property type="match status" value="1"/>
</dbReference>
<dbReference type="PANTHER" id="PTHR34873">
    <property type="entry name" value="SSR1766 PROTEIN"/>
    <property type="match status" value="1"/>
</dbReference>
<keyword evidence="4" id="KW-0255">Endonuclease</keyword>
<dbReference type="SUPFAM" id="SSF54786">
    <property type="entry name" value="YcfA/nrd intein domain"/>
    <property type="match status" value="1"/>
</dbReference>
<comment type="similarity">
    <text evidence="1">Belongs to the HicA mRNA interferase family.</text>
</comment>
<evidence type="ECO:0000313" key="9">
    <source>
        <dbReference type="Proteomes" id="UP000228767"/>
    </source>
</evidence>
<evidence type="ECO:0000256" key="6">
    <source>
        <dbReference type="ARBA" id="ARBA00022884"/>
    </source>
</evidence>
<evidence type="ECO:0000256" key="5">
    <source>
        <dbReference type="ARBA" id="ARBA00022801"/>
    </source>
</evidence>
<keyword evidence="6" id="KW-0694">RNA-binding</keyword>
<gene>
    <name evidence="8" type="ORF">COV10_04405</name>
</gene>
<comment type="caution">
    <text evidence="8">The sequence shown here is derived from an EMBL/GenBank/DDBJ whole genome shotgun (WGS) entry which is preliminary data.</text>
</comment>
<evidence type="ECO:0000256" key="4">
    <source>
        <dbReference type="ARBA" id="ARBA00022759"/>
    </source>
</evidence>
<evidence type="ECO:0008006" key="10">
    <source>
        <dbReference type="Google" id="ProtNLM"/>
    </source>
</evidence>
<dbReference type="InterPro" id="IPR038570">
    <property type="entry name" value="HicA_sf"/>
</dbReference>
<evidence type="ECO:0000256" key="2">
    <source>
        <dbReference type="ARBA" id="ARBA00022649"/>
    </source>
</evidence>
<dbReference type="Proteomes" id="UP000228767">
    <property type="component" value="Unassembled WGS sequence"/>
</dbReference>
<evidence type="ECO:0000256" key="3">
    <source>
        <dbReference type="ARBA" id="ARBA00022722"/>
    </source>
</evidence>
<sequence>MHCRGSICQYRLPLFRLDYQNSHVPKLPRPTGKELLDFLMRQGFIVMHIRGSHHVLKRGEQQTTVPIHGKRTVKMGTVRGILRDIEMSPREFMQSWQER</sequence>
<dbReference type="GO" id="GO:0016787">
    <property type="term" value="F:hydrolase activity"/>
    <property type="evidence" value="ECO:0007669"/>
    <property type="project" value="UniProtKB-KW"/>
</dbReference>
<dbReference type="InterPro" id="IPR012933">
    <property type="entry name" value="HicA_mRNA_interferase"/>
</dbReference>
<dbReference type="EMBL" id="PCYI01000029">
    <property type="protein sequence ID" value="PIR44467.1"/>
    <property type="molecule type" value="Genomic_DNA"/>
</dbReference>
<organism evidence="8 9">
    <name type="scientific">Candidatus Vogelbacteria bacterium CG10_big_fil_rev_8_21_14_0_10_51_16</name>
    <dbReference type="NCBI Taxonomy" id="1975045"/>
    <lineage>
        <taxon>Bacteria</taxon>
        <taxon>Candidatus Vogeliibacteriota</taxon>
    </lineage>
</organism>
<keyword evidence="2" id="KW-1277">Toxin-antitoxin system</keyword>
<dbReference type="PANTHER" id="PTHR34873:SF3">
    <property type="entry name" value="ADDICTION MODULE TOXIN, HICA FAMILY"/>
    <property type="match status" value="1"/>
</dbReference>
<dbReference type="GO" id="GO:0003729">
    <property type="term" value="F:mRNA binding"/>
    <property type="evidence" value="ECO:0007669"/>
    <property type="project" value="InterPro"/>
</dbReference>
<keyword evidence="5" id="KW-0378">Hydrolase</keyword>
<dbReference type="GO" id="GO:0004519">
    <property type="term" value="F:endonuclease activity"/>
    <property type="evidence" value="ECO:0007669"/>
    <property type="project" value="UniProtKB-KW"/>
</dbReference>
<keyword evidence="3" id="KW-0540">Nuclease</keyword>
<dbReference type="Pfam" id="PF07927">
    <property type="entry name" value="HicA_toxin"/>
    <property type="match status" value="1"/>
</dbReference>
<accession>A0A2H0RDB3</accession>
<protein>
    <recommendedName>
        <fullName evidence="10">Type II toxin-antitoxin system HicA family toxin</fullName>
    </recommendedName>
</protein>
<evidence type="ECO:0000256" key="1">
    <source>
        <dbReference type="ARBA" id="ARBA00006620"/>
    </source>
</evidence>
<proteinExistence type="inferred from homology"/>
<name>A0A2H0RDB3_9BACT</name>
<evidence type="ECO:0000313" key="8">
    <source>
        <dbReference type="EMBL" id="PIR44467.1"/>
    </source>
</evidence>
<dbReference type="AlphaFoldDB" id="A0A2H0RDB3"/>
<keyword evidence="7" id="KW-0346">Stress response</keyword>
<evidence type="ECO:0000256" key="7">
    <source>
        <dbReference type="ARBA" id="ARBA00023016"/>
    </source>
</evidence>